<feature type="transmembrane region" description="Helical" evidence="2">
    <location>
        <begin position="192"/>
        <end position="212"/>
    </location>
</feature>
<feature type="region of interest" description="Disordered" evidence="1">
    <location>
        <begin position="1"/>
        <end position="118"/>
    </location>
</feature>
<evidence type="ECO:0000313" key="3">
    <source>
        <dbReference type="EMBL" id="GAA4867628.1"/>
    </source>
</evidence>
<keyword evidence="2" id="KW-1133">Transmembrane helix</keyword>
<feature type="transmembrane region" description="Helical" evidence="2">
    <location>
        <begin position="126"/>
        <end position="155"/>
    </location>
</feature>
<dbReference type="Proteomes" id="UP001500457">
    <property type="component" value="Unassembled WGS sequence"/>
</dbReference>
<dbReference type="EMBL" id="BAABHQ010000003">
    <property type="protein sequence ID" value="GAA4867628.1"/>
    <property type="molecule type" value="Genomic_DNA"/>
</dbReference>
<evidence type="ECO:0000256" key="1">
    <source>
        <dbReference type="SAM" id="MobiDB-lite"/>
    </source>
</evidence>
<name>A0ABP9E444_9PSEU</name>
<comment type="caution">
    <text evidence="3">The sequence shown here is derived from an EMBL/GenBank/DDBJ whole genome shotgun (WGS) entry which is preliminary data.</text>
</comment>
<keyword evidence="4" id="KW-1185">Reference proteome</keyword>
<proteinExistence type="predicted"/>
<reference evidence="4" key="1">
    <citation type="journal article" date="2019" name="Int. J. Syst. Evol. Microbiol.">
        <title>The Global Catalogue of Microorganisms (GCM) 10K type strain sequencing project: providing services to taxonomists for standard genome sequencing and annotation.</title>
        <authorList>
            <consortium name="The Broad Institute Genomics Platform"/>
            <consortium name="The Broad Institute Genome Sequencing Center for Infectious Disease"/>
            <person name="Wu L."/>
            <person name="Ma J."/>
        </authorList>
    </citation>
    <scope>NUCLEOTIDE SEQUENCE [LARGE SCALE GENOMIC DNA]</scope>
    <source>
        <strain evidence="4">JCM 17983</strain>
    </source>
</reference>
<feature type="compositionally biased region" description="Low complexity" evidence="1">
    <location>
        <begin position="36"/>
        <end position="53"/>
    </location>
</feature>
<accession>A0ABP9E444</accession>
<keyword evidence="2" id="KW-0812">Transmembrane</keyword>
<feature type="compositionally biased region" description="Low complexity" evidence="1">
    <location>
        <begin position="69"/>
        <end position="78"/>
    </location>
</feature>
<protein>
    <submittedName>
        <fullName evidence="3">Uncharacterized protein</fullName>
    </submittedName>
</protein>
<organism evidence="3 4">
    <name type="scientific">Actinomycetospora straminea</name>
    <dbReference type="NCBI Taxonomy" id="663607"/>
    <lineage>
        <taxon>Bacteria</taxon>
        <taxon>Bacillati</taxon>
        <taxon>Actinomycetota</taxon>
        <taxon>Actinomycetes</taxon>
        <taxon>Pseudonocardiales</taxon>
        <taxon>Pseudonocardiaceae</taxon>
        <taxon>Actinomycetospora</taxon>
    </lineage>
</organism>
<sequence length="224" mass="22600">MPGVTEQAGAQRTEGGTDTDTDDTSAEASADRSSEESGGSSSGEGRQSAEGSSGSSGGSGRSGSGSGPDSGSDSSPNSGAGGSSGGSSDDPPPSDAPTTQTRTPVREDHDEPRGRSERAPVNVGELVWKVAAVLASVVRVIGYVIAVVLAAYVLLTLVGVNPQNAVAQVIGAIADATVLSFRDLFLLADPTFAIVVNYGMAAVFWVLVAEFGSRLIRWLGARLS</sequence>
<feature type="compositionally biased region" description="Basic and acidic residues" evidence="1">
    <location>
        <begin position="104"/>
        <end position="118"/>
    </location>
</feature>
<evidence type="ECO:0000313" key="4">
    <source>
        <dbReference type="Proteomes" id="UP001500457"/>
    </source>
</evidence>
<feature type="compositionally biased region" description="Gly residues" evidence="1">
    <location>
        <begin position="54"/>
        <end position="68"/>
    </location>
</feature>
<evidence type="ECO:0000256" key="2">
    <source>
        <dbReference type="SAM" id="Phobius"/>
    </source>
</evidence>
<gene>
    <name evidence="3" type="ORF">GCM10023203_15240</name>
</gene>
<keyword evidence="2" id="KW-0472">Membrane</keyword>